<feature type="domain" description="SbsA Ig-like" evidence="2">
    <location>
        <begin position="151"/>
        <end position="249"/>
    </location>
</feature>
<evidence type="ECO:0000313" key="4">
    <source>
        <dbReference type="Proteomes" id="UP001548189"/>
    </source>
</evidence>
<accession>A0ABV2BXV6</accession>
<proteinExistence type="predicted"/>
<dbReference type="InterPro" id="IPR036514">
    <property type="entry name" value="SGNH_hydro_sf"/>
</dbReference>
<protein>
    <submittedName>
        <fullName evidence="3">Ig-like domain-containing protein</fullName>
    </submittedName>
</protein>
<feature type="domain" description="SbsA Ig-like" evidence="2">
    <location>
        <begin position="53"/>
        <end position="148"/>
    </location>
</feature>
<keyword evidence="4" id="KW-1185">Reference proteome</keyword>
<reference evidence="3 4" key="1">
    <citation type="submission" date="2024-06" db="EMBL/GenBank/DDBJ databases">
        <authorList>
            <person name="Li F."/>
        </authorList>
    </citation>
    <scope>NUCLEOTIDE SEQUENCE [LARGE SCALE GENOMIC DNA]</scope>
    <source>
        <strain evidence="3 4">GXAS 311</strain>
    </source>
</reference>
<sequence>MHKLIRSNLKHACTAVGLSMLIMVSGCYKDDEDVESNNIAEEVTDEVTKDVITSIKVLESIPSNNALDVKINTPISIKYDKAINSNDLDITFIMKAGDQTVEGTYQVESDTLRFYPHNALNAGTAYDIEVTGSILDKPLQTANIHFTTIENTTVSVTKTVPAPSSSSIAIDTSITVEFDTVVDSSSGINLQIIVNQGSNRVSGQTQITDNKLIFKPTNNLAFGTEVSVRVDDASGSQKAVNEFSWKFVTVSEAGICANFYEENFQLVSGLNATEKTYSSKPAKGVEIKDPTFNTCIVRMTDHKNEPSSGFARAEYSRKQAFNANNTRILALAYDGHWHTYDANTGEYQIKLEGPASDSEVRWHATNPDLIYYTGIYGIGLKVNELNVKTNESRVVGDFNNRLPWSNAVSAWTKAEGTSSADGRYLGLQVEDAKFNPLGLMVWDSQTDTIVGTWDFEKHGVGRPDHTSMSPSGEYIVASWDGNSYGTTAFSRDFSKQVKLHTKSEHSDLALLPNGNDAYVAVDYQSNSGEVFMVEIQTGIRTKLFDSYVKGSATAFHFSGKAFDKPGWALVSTYGGTSTSDGSKVWMHDKVFAVELKANPKFFHLAHHHSVANGYWTEPHATVNRDFTRVAFNSNWEVDSANDIDIYQVRIPADALDGEGSSEDPKPVPTTELINKTLENQPTNILFVGNSLTGHFEIPTLFKKMTEEKGYNLVVDTEIYGGNSFEDHYFRAQTREKIQNGSFDTVVLQGSSYGPIYHLDKFFSFGGLLSDLVVESGKTPVYYMTWHHQEDLETEAKLIKANYLQLANTKGQTVNPVGYAFEKVARNHSNISLYSDNTHQSYAGAYLSAVMFYSFLLQEDPTLLAFTGELDSATADVLKSVAKETLIEFNGIQF</sequence>
<dbReference type="EMBL" id="JBEVCJ010000026">
    <property type="protein sequence ID" value="MET1256752.1"/>
    <property type="molecule type" value="Genomic_DNA"/>
</dbReference>
<evidence type="ECO:0000256" key="1">
    <source>
        <dbReference type="ARBA" id="ARBA00022729"/>
    </source>
</evidence>
<dbReference type="Gene3D" id="2.130.10.10">
    <property type="entry name" value="YVTN repeat-like/Quinoprotein amine dehydrogenase"/>
    <property type="match status" value="1"/>
</dbReference>
<dbReference type="Pfam" id="PF13205">
    <property type="entry name" value="Big_5"/>
    <property type="match status" value="2"/>
</dbReference>
<dbReference type="SUPFAM" id="SSF69322">
    <property type="entry name" value="Tricorn protease domain 2"/>
    <property type="match status" value="1"/>
</dbReference>
<dbReference type="PROSITE" id="PS51257">
    <property type="entry name" value="PROKAR_LIPOPROTEIN"/>
    <property type="match status" value="1"/>
</dbReference>
<name>A0ABV2BXV6_9GAMM</name>
<comment type="caution">
    <text evidence="3">The sequence shown here is derived from an EMBL/GenBank/DDBJ whole genome shotgun (WGS) entry which is preliminary data.</text>
</comment>
<dbReference type="Proteomes" id="UP001548189">
    <property type="component" value="Unassembled WGS sequence"/>
</dbReference>
<evidence type="ECO:0000313" key="3">
    <source>
        <dbReference type="EMBL" id="MET1256752.1"/>
    </source>
</evidence>
<keyword evidence="1" id="KW-0732">Signal</keyword>
<gene>
    <name evidence="3" type="ORF">ABVT43_16540</name>
</gene>
<dbReference type="InterPro" id="IPR032812">
    <property type="entry name" value="SbsA_Ig"/>
</dbReference>
<dbReference type="Gene3D" id="3.40.50.1110">
    <property type="entry name" value="SGNH hydrolase"/>
    <property type="match status" value="1"/>
</dbReference>
<evidence type="ECO:0000259" key="2">
    <source>
        <dbReference type="Pfam" id="PF13205"/>
    </source>
</evidence>
<dbReference type="InterPro" id="IPR015943">
    <property type="entry name" value="WD40/YVTN_repeat-like_dom_sf"/>
</dbReference>
<dbReference type="Gene3D" id="2.60.40.3710">
    <property type="match status" value="2"/>
</dbReference>
<organism evidence="3 4">
    <name type="scientific">Aliikangiella maris</name>
    <dbReference type="NCBI Taxonomy" id="3162458"/>
    <lineage>
        <taxon>Bacteria</taxon>
        <taxon>Pseudomonadati</taxon>
        <taxon>Pseudomonadota</taxon>
        <taxon>Gammaproteobacteria</taxon>
        <taxon>Oceanospirillales</taxon>
        <taxon>Pleioneaceae</taxon>
        <taxon>Aliikangiella</taxon>
    </lineage>
</organism>
<dbReference type="RefSeq" id="WP_353897335.1">
    <property type="nucleotide sequence ID" value="NZ_JBEVCJ010000026.1"/>
</dbReference>